<dbReference type="EMBL" id="HG316455">
    <property type="protein sequence ID" value="CDF88319.1"/>
    <property type="molecule type" value="Genomic_DNA"/>
</dbReference>
<evidence type="ECO:0000313" key="1">
    <source>
        <dbReference type="EMBL" id="CDF88319.1"/>
    </source>
</evidence>
<dbReference type="OrthoDB" id="4058896at2759"/>
<accession>A0A8J2WWP6</accession>
<protein>
    <submittedName>
        <fullName evidence="1">BN860_07316g1_1</fullName>
    </submittedName>
</protein>
<dbReference type="AlphaFoldDB" id="A0A8J2WWP6"/>
<name>A0A8J2WWP6_ZYGB2</name>
<gene>
    <name evidence="1" type="ORF">BN860_07316g</name>
</gene>
<keyword evidence="2" id="KW-1185">Reference proteome</keyword>
<organism evidence="1 2">
    <name type="scientific">Zygosaccharomyces bailii (strain CLIB 213 / ATCC 58445 / CBS 680 / BCRC 21525 / NBRC 1098 / NCYC 1416 / NRRL Y-2227)</name>
    <dbReference type="NCBI Taxonomy" id="1333698"/>
    <lineage>
        <taxon>Eukaryota</taxon>
        <taxon>Fungi</taxon>
        <taxon>Dikarya</taxon>
        <taxon>Ascomycota</taxon>
        <taxon>Saccharomycotina</taxon>
        <taxon>Saccharomycetes</taxon>
        <taxon>Saccharomycetales</taxon>
        <taxon>Saccharomycetaceae</taxon>
        <taxon>Zygosaccharomyces</taxon>
    </lineage>
</organism>
<dbReference type="Proteomes" id="UP000019375">
    <property type="component" value="Unassembled WGS sequence"/>
</dbReference>
<proteinExistence type="predicted"/>
<reference evidence="2" key="1">
    <citation type="journal article" date="2013" name="Genome Announc.">
        <title>Genome sequence of the food spoilage yeast Zygosaccharomyces bailii CLIB 213(T).</title>
        <authorList>
            <person name="Galeote V."/>
            <person name="Bigey F."/>
            <person name="Devillers H."/>
            <person name="Neuveglise C."/>
            <person name="Dequin S."/>
        </authorList>
    </citation>
    <scope>NUCLEOTIDE SEQUENCE [LARGE SCALE GENOMIC DNA]</scope>
    <source>
        <strain evidence="2">CLIB 213 / ATCC 58445 / CBS 680 / CCRC 21525 / NBRC 1098 / NCYC 1416 / NRRL Y-2227</strain>
    </source>
</reference>
<evidence type="ECO:0000313" key="2">
    <source>
        <dbReference type="Proteomes" id="UP000019375"/>
    </source>
</evidence>
<sequence>MTLTLRDLNGSDTGLFNYRHFSKVAILNDTLRRENKIELNSFVDHSFRQKIENLDTATGYYEEENWSEAFCSSKTRYSGRSLNLDSDSVLNFSLASAPKLNNLDCNVHLFTPPVVGDSARLNLEELNAHIALLLEEFARVETGELLVIRLGVFFIPQIVKLNQALARFDNDPKGKATAKCVFKFVELSKRLLKDVWLNDFADFLVIMKSAVQYLEKYRDQYTKIELKGKSDKQLGLIVRQWSMLNYFPAILVQSLNFKVLFAQSSNAPLKEQDEVERNEIIKIMLVTMALEVSKSFIKLINILIGLDECKSLEDCLVMQMMHLLLEYTVESCTGEIMIGVDQAIKAWITEKSKTDPECKSSMHHWVRGILYDYKMRLHTDMSTFTFSSEDEEQVAELMFDKCDLGKIFVEEILRFSQPEKRETPAHGNSIGWLTVFEDEGPALSNTSGEGCNPELQHSTLVSLQPPQDTIVGADPNHIVQAQTTKREAVKKWAHNNKIWLTQEVDKIKEKFHNIFHFHRQPTMITSVRYYNALASRQSHRVPFPGDTTAFLEGQRVQIEKLTRNMYKSEKRGRRKRDALRVIVS</sequence>